<dbReference type="InterPro" id="IPR002694">
    <property type="entry name" value="Znf_CHC2"/>
</dbReference>
<evidence type="ECO:0000256" key="3">
    <source>
        <dbReference type="ARBA" id="ARBA00022679"/>
    </source>
</evidence>
<protein>
    <recommendedName>
        <fullName evidence="12">DNA primase</fullName>
        <ecNumber evidence="12">2.7.7.101</ecNumber>
    </recommendedName>
</protein>
<keyword evidence="1 12" id="KW-0240">DNA-directed RNA polymerase</keyword>
<dbReference type="PANTHER" id="PTHR30313:SF2">
    <property type="entry name" value="DNA PRIMASE"/>
    <property type="match status" value="1"/>
</dbReference>
<keyword evidence="8" id="KW-0862">Zinc</keyword>
<feature type="domain" description="Toprim" evidence="13">
    <location>
        <begin position="262"/>
        <end position="344"/>
    </location>
</feature>
<dbReference type="GO" id="GO:0005737">
    <property type="term" value="C:cytoplasm"/>
    <property type="evidence" value="ECO:0007669"/>
    <property type="project" value="TreeGrafter"/>
</dbReference>
<dbReference type="GO" id="GO:1990077">
    <property type="term" value="C:primosome complex"/>
    <property type="evidence" value="ECO:0007669"/>
    <property type="project" value="UniProtKB-KW"/>
</dbReference>
<dbReference type="SMART" id="SM00493">
    <property type="entry name" value="TOPRIM"/>
    <property type="match status" value="1"/>
</dbReference>
<sequence>MAIDHTFLDALRARTSLVQLIGKRHKLVRSSQHWKTCCPFHGEKTPSFYVYDDHYHCFSCQEHGDAISWLIKAEGHGFRDAVEILASMAGLEIPQESPEAARRAAQKKEKARALGSVTERVQAQWRLNLHQPEGAQARTYLHKRGIDARTEERFGLGWSGNGRSLLARLNHAAPGSVPLKPEQLAEAGLLRPDAQGRPGRELFFNRLTFPIHDVRGRLVSFGGRVLGDGQPKYLNGPETPLFAKRRTLFNIHRAREAVRGGQPLIVAEGYMDVIAFDQGGFEGAVAPLGTAVTEEQIALLWRTAPTFIVCFDGDKAGQKAQLRVAELALAKLQVGHGVRFCTLSGGDDPDSLLRSHGPAALAALIDSAQPLAEATFSLLLGTLRDEGPDERGRLRRALTDLAATIPDKALGGEYRSTFLDLFFKRFRSQRASAPAQHAFQRRPGPWPKRGERLGTPPLQGLDLAGCALRKNPSPSGGKGRLALLLVLAIRRPTLLHHVATDLSRLPMDDDLTPLQAGLLDWWVVYAANIAQGRASLTDNKDCVSALEEEGLGAVLKKAEEWAGQSAHLSRALVEQEKEGRTSEDGMIAITPLQTWLHLYALVNAQNFEREVEAELNALDLSTLAEFPPALQARLDILGRLRDGGLGEEVNLAL</sequence>
<dbReference type="InterPro" id="IPR050219">
    <property type="entry name" value="DnaG_primase"/>
</dbReference>
<evidence type="ECO:0000256" key="7">
    <source>
        <dbReference type="ARBA" id="ARBA00022771"/>
    </source>
</evidence>
<evidence type="ECO:0000256" key="10">
    <source>
        <dbReference type="ARBA" id="ARBA00023125"/>
    </source>
</evidence>
<comment type="similarity">
    <text evidence="12">Belongs to the DnaG primase family.</text>
</comment>
<dbReference type="InterPro" id="IPR030846">
    <property type="entry name" value="DnaG_bac"/>
</dbReference>
<dbReference type="InterPro" id="IPR036977">
    <property type="entry name" value="DNA_primase_Znf_CHC2"/>
</dbReference>
<dbReference type="Gene3D" id="3.90.580.10">
    <property type="entry name" value="Zinc finger, CHC2-type domain"/>
    <property type="match status" value="1"/>
</dbReference>
<evidence type="ECO:0000256" key="2">
    <source>
        <dbReference type="ARBA" id="ARBA00022515"/>
    </source>
</evidence>
<dbReference type="GO" id="GO:0003677">
    <property type="term" value="F:DNA binding"/>
    <property type="evidence" value="ECO:0007669"/>
    <property type="project" value="UniProtKB-KW"/>
</dbReference>
<dbReference type="HAMAP" id="MF_00974">
    <property type="entry name" value="DNA_primase_DnaG"/>
    <property type="match status" value="1"/>
</dbReference>
<reference evidence="14 15" key="1">
    <citation type="submission" date="2019-03" db="EMBL/GenBank/DDBJ databases">
        <title>The complete genome sequence of Swingsia_sp. F3b2 LMG30590(T).</title>
        <authorList>
            <person name="Chua K.-O."/>
            <person name="Chan K.-G."/>
            <person name="See-Too W.-S."/>
        </authorList>
    </citation>
    <scope>NUCLEOTIDE SEQUENCE [LARGE SCALE GENOMIC DNA]</scope>
    <source>
        <strain evidence="14 15">F3b2</strain>
    </source>
</reference>
<keyword evidence="9" id="KW-0460">Magnesium</keyword>
<keyword evidence="4 12" id="KW-0548">Nucleotidyltransferase</keyword>
<gene>
    <name evidence="12 14" type="primary">dnaG</name>
    <name evidence="14" type="ORF">E3E12_01630</name>
</gene>
<organism evidence="14 15">
    <name type="scientific">Formicincola oecophyllae</name>
    <dbReference type="NCBI Taxonomy" id="2558361"/>
    <lineage>
        <taxon>Bacteria</taxon>
        <taxon>Pseudomonadati</taxon>
        <taxon>Pseudomonadota</taxon>
        <taxon>Alphaproteobacteria</taxon>
        <taxon>Acetobacterales</taxon>
        <taxon>Acetobacteraceae</taxon>
        <taxon>Formicincola</taxon>
    </lineage>
</organism>
<dbReference type="SMART" id="SM00400">
    <property type="entry name" value="ZnF_CHCC"/>
    <property type="match status" value="1"/>
</dbReference>
<dbReference type="InterPro" id="IPR013264">
    <property type="entry name" value="DNAG_N"/>
</dbReference>
<keyword evidence="5 12" id="KW-0235">DNA replication</keyword>
<evidence type="ECO:0000313" key="15">
    <source>
        <dbReference type="Proteomes" id="UP000318709"/>
    </source>
</evidence>
<evidence type="ECO:0000256" key="6">
    <source>
        <dbReference type="ARBA" id="ARBA00022723"/>
    </source>
</evidence>
<dbReference type="PROSITE" id="PS50880">
    <property type="entry name" value="TOPRIM"/>
    <property type="match status" value="1"/>
</dbReference>
<proteinExistence type="inferred from homology"/>
<dbReference type="Gene3D" id="3.40.1360.10">
    <property type="match status" value="1"/>
</dbReference>
<keyword evidence="7" id="KW-0863">Zinc-finger</keyword>
<dbReference type="OrthoDB" id="9803773at2"/>
<dbReference type="FunFam" id="3.40.1360.10:FF:000002">
    <property type="entry name" value="DNA primase"/>
    <property type="match status" value="1"/>
</dbReference>
<dbReference type="EMBL" id="CP038231">
    <property type="protein sequence ID" value="QDH13110.1"/>
    <property type="molecule type" value="Genomic_DNA"/>
</dbReference>
<dbReference type="GO" id="GO:0008270">
    <property type="term" value="F:zinc ion binding"/>
    <property type="evidence" value="ECO:0007669"/>
    <property type="project" value="UniProtKB-KW"/>
</dbReference>
<keyword evidence="6" id="KW-0479">Metal-binding</keyword>
<dbReference type="Pfam" id="PF13662">
    <property type="entry name" value="Toprim_4"/>
    <property type="match status" value="1"/>
</dbReference>
<dbReference type="CDD" id="cd03364">
    <property type="entry name" value="TOPRIM_DnaG_primases"/>
    <property type="match status" value="1"/>
</dbReference>
<evidence type="ECO:0000256" key="4">
    <source>
        <dbReference type="ARBA" id="ARBA00022695"/>
    </source>
</evidence>
<comment type="catalytic activity">
    <reaction evidence="12">
        <text>ssDNA + n NTP = ssDNA/pppN(pN)n-1 hybrid + (n-1) diphosphate.</text>
        <dbReference type="EC" id="2.7.7.101"/>
    </reaction>
</comment>
<dbReference type="InterPro" id="IPR006295">
    <property type="entry name" value="DNA_primase_DnaG"/>
</dbReference>
<evidence type="ECO:0000256" key="9">
    <source>
        <dbReference type="ARBA" id="ARBA00022842"/>
    </source>
</evidence>
<accession>A0A4Y6U7Z0</accession>
<dbReference type="Gene3D" id="3.90.980.10">
    <property type="entry name" value="DNA primase, catalytic core, N-terminal domain"/>
    <property type="match status" value="1"/>
</dbReference>
<name>A0A4Y6U7Z0_9PROT</name>
<dbReference type="InterPro" id="IPR006171">
    <property type="entry name" value="TOPRIM_dom"/>
</dbReference>
<dbReference type="PANTHER" id="PTHR30313">
    <property type="entry name" value="DNA PRIMASE"/>
    <property type="match status" value="1"/>
</dbReference>
<keyword evidence="11 12" id="KW-0804">Transcription</keyword>
<dbReference type="InterPro" id="IPR034151">
    <property type="entry name" value="TOPRIM_DnaG_bac"/>
</dbReference>
<dbReference type="NCBIfam" id="TIGR01391">
    <property type="entry name" value="dnaG"/>
    <property type="match status" value="1"/>
</dbReference>
<evidence type="ECO:0000256" key="5">
    <source>
        <dbReference type="ARBA" id="ARBA00022705"/>
    </source>
</evidence>
<dbReference type="KEGG" id="swf:E3E12_01630"/>
<dbReference type="AlphaFoldDB" id="A0A4Y6U7Z0"/>
<keyword evidence="3 12" id="KW-0808">Transferase</keyword>
<comment type="function">
    <text evidence="12">RNA polymerase that catalyzes the synthesis of short RNA molecules used as primers for DNA polymerase during DNA replication.</text>
</comment>
<dbReference type="SUPFAM" id="SSF56731">
    <property type="entry name" value="DNA primase core"/>
    <property type="match status" value="1"/>
</dbReference>
<dbReference type="GO" id="GO:0006269">
    <property type="term" value="P:DNA replication, synthesis of primer"/>
    <property type="evidence" value="ECO:0007669"/>
    <property type="project" value="UniProtKB-UniRule"/>
</dbReference>
<dbReference type="GO" id="GO:0000428">
    <property type="term" value="C:DNA-directed RNA polymerase complex"/>
    <property type="evidence" value="ECO:0007669"/>
    <property type="project" value="UniProtKB-KW"/>
</dbReference>
<evidence type="ECO:0000256" key="8">
    <source>
        <dbReference type="ARBA" id="ARBA00022833"/>
    </source>
</evidence>
<keyword evidence="15" id="KW-1185">Reference proteome</keyword>
<dbReference type="GO" id="GO:0003899">
    <property type="term" value="F:DNA-directed RNA polymerase activity"/>
    <property type="evidence" value="ECO:0007669"/>
    <property type="project" value="UniProtKB-UniRule"/>
</dbReference>
<comment type="caution">
    <text evidence="12">Lacks conserved residue(s) required for the propagation of feature annotation.</text>
</comment>
<dbReference type="Pfam" id="PF01807">
    <property type="entry name" value="Zn_ribbon_DnaG"/>
    <property type="match status" value="1"/>
</dbReference>
<evidence type="ECO:0000256" key="1">
    <source>
        <dbReference type="ARBA" id="ARBA00022478"/>
    </source>
</evidence>
<keyword evidence="2 12" id="KW-0639">Primosome</keyword>
<dbReference type="InterPro" id="IPR037068">
    <property type="entry name" value="DNA_primase_core_N_sf"/>
</dbReference>
<evidence type="ECO:0000313" key="14">
    <source>
        <dbReference type="EMBL" id="QDH13110.1"/>
    </source>
</evidence>
<dbReference type="RefSeq" id="WP_141442757.1">
    <property type="nucleotide sequence ID" value="NZ_CP038231.1"/>
</dbReference>
<evidence type="ECO:0000256" key="12">
    <source>
        <dbReference type="HAMAP-Rule" id="MF_00974"/>
    </source>
</evidence>
<dbReference type="SUPFAM" id="SSF57783">
    <property type="entry name" value="Zinc beta-ribbon"/>
    <property type="match status" value="1"/>
</dbReference>
<dbReference type="Proteomes" id="UP000318709">
    <property type="component" value="Chromosome"/>
</dbReference>
<evidence type="ECO:0000259" key="13">
    <source>
        <dbReference type="PROSITE" id="PS50880"/>
    </source>
</evidence>
<dbReference type="EC" id="2.7.7.101" evidence="12"/>
<dbReference type="Pfam" id="PF08275">
    <property type="entry name" value="DNAG_N"/>
    <property type="match status" value="1"/>
</dbReference>
<comment type="subunit">
    <text evidence="12">Monomer. Interacts with DnaB.</text>
</comment>
<keyword evidence="10 12" id="KW-0238">DNA-binding</keyword>
<evidence type="ECO:0000256" key="11">
    <source>
        <dbReference type="ARBA" id="ARBA00023163"/>
    </source>
</evidence>